<feature type="compositionally biased region" description="Polar residues" evidence="8">
    <location>
        <begin position="808"/>
        <end position="825"/>
    </location>
</feature>
<dbReference type="GO" id="GO:0000981">
    <property type="term" value="F:DNA-binding transcription factor activity, RNA polymerase II-specific"/>
    <property type="evidence" value="ECO:0007669"/>
    <property type="project" value="TreeGrafter"/>
</dbReference>
<evidence type="ECO:0000256" key="8">
    <source>
        <dbReference type="SAM" id="MobiDB-lite"/>
    </source>
</evidence>
<proteinExistence type="predicted"/>
<dbReference type="InterPro" id="IPR003619">
    <property type="entry name" value="MAD_homology1_Dwarfin-type"/>
</dbReference>
<feature type="compositionally biased region" description="Low complexity" evidence="8">
    <location>
        <begin position="965"/>
        <end position="985"/>
    </location>
</feature>
<dbReference type="SMART" id="SM00523">
    <property type="entry name" value="DWA"/>
    <property type="match status" value="1"/>
</dbReference>
<keyword evidence="3" id="KW-0805">Transcription regulation</keyword>
<dbReference type="OMA" id="EVHQLIG"/>
<evidence type="ECO:0000259" key="9">
    <source>
        <dbReference type="PROSITE" id="PS51080"/>
    </source>
</evidence>
<reference evidence="10 11" key="1">
    <citation type="submission" date="2018-08" db="EMBL/GenBank/DDBJ databases">
        <authorList>
            <person name="Laetsch R D."/>
            <person name="Stevens L."/>
            <person name="Kumar S."/>
            <person name="Blaxter L. M."/>
        </authorList>
    </citation>
    <scope>NUCLEOTIDE SEQUENCE [LARGE SCALE GENOMIC DNA]</scope>
</reference>
<feature type="compositionally biased region" description="Basic and acidic residues" evidence="8">
    <location>
        <begin position="298"/>
        <end position="318"/>
    </location>
</feature>
<dbReference type="PANTHER" id="PTHR11492">
    <property type="entry name" value="NUCLEAR FACTOR I"/>
    <property type="match status" value="1"/>
</dbReference>
<feature type="region of interest" description="Disordered" evidence="8">
    <location>
        <begin position="269"/>
        <end position="329"/>
    </location>
</feature>
<name>A0A3P6U0P4_LITSI</name>
<keyword evidence="6" id="KW-0804">Transcription</keyword>
<dbReference type="GO" id="GO:0051239">
    <property type="term" value="P:regulation of multicellular organismal process"/>
    <property type="evidence" value="ECO:0007669"/>
    <property type="project" value="UniProtKB-ARBA"/>
</dbReference>
<dbReference type="GO" id="GO:0000978">
    <property type="term" value="F:RNA polymerase II cis-regulatory region sequence-specific DNA binding"/>
    <property type="evidence" value="ECO:0007669"/>
    <property type="project" value="TreeGrafter"/>
</dbReference>
<dbReference type="Pfam" id="PF10524">
    <property type="entry name" value="NfI_DNAbd_pre-N"/>
    <property type="match status" value="1"/>
</dbReference>
<evidence type="ECO:0000313" key="10">
    <source>
        <dbReference type="EMBL" id="VDK84650.1"/>
    </source>
</evidence>
<keyword evidence="4" id="KW-0238">DNA-binding</keyword>
<evidence type="ECO:0000313" key="11">
    <source>
        <dbReference type="Proteomes" id="UP000277928"/>
    </source>
</evidence>
<dbReference type="STRING" id="42156.A0A3P6U0P4"/>
<feature type="region of interest" description="Disordered" evidence="8">
    <location>
        <begin position="808"/>
        <end position="839"/>
    </location>
</feature>
<dbReference type="Proteomes" id="UP000277928">
    <property type="component" value="Unassembled WGS sequence"/>
</dbReference>
<dbReference type="OrthoDB" id="10055441at2759"/>
<protein>
    <recommendedName>
        <fullName evidence="9">CTF/NF-I domain-containing protein</fullName>
    </recommendedName>
</protein>
<gene>
    <name evidence="10" type="ORF">NLS_LOCUS6746</name>
</gene>
<dbReference type="AlphaFoldDB" id="A0A3P6U0P4"/>
<feature type="compositionally biased region" description="Polar residues" evidence="8">
    <location>
        <begin position="879"/>
        <end position="894"/>
    </location>
</feature>
<comment type="subcellular location">
    <subcellularLocation>
        <location evidence="1">Nucleus</location>
    </subcellularLocation>
</comment>
<dbReference type="InterPro" id="IPR000647">
    <property type="entry name" value="CTF/NFI"/>
</dbReference>
<feature type="compositionally biased region" description="Polar residues" evidence="8">
    <location>
        <begin position="914"/>
        <end position="958"/>
    </location>
</feature>
<dbReference type="InterPro" id="IPR019548">
    <property type="entry name" value="CTF/NFI_DNA-bd_N"/>
</dbReference>
<evidence type="ECO:0000256" key="6">
    <source>
        <dbReference type="ARBA" id="ARBA00023163"/>
    </source>
</evidence>
<keyword evidence="11" id="KW-1185">Reference proteome</keyword>
<accession>A0A3P6U0P4</accession>
<dbReference type="InterPro" id="IPR020604">
    <property type="entry name" value="CTF/NFI_DNA-bd-dom"/>
</dbReference>
<evidence type="ECO:0000256" key="5">
    <source>
        <dbReference type="ARBA" id="ARBA00023159"/>
    </source>
</evidence>
<feature type="region of interest" description="Disordered" evidence="8">
    <location>
        <begin position="879"/>
        <end position="985"/>
    </location>
</feature>
<dbReference type="GO" id="GO:0006260">
    <property type="term" value="P:DNA replication"/>
    <property type="evidence" value="ECO:0007669"/>
    <property type="project" value="UniProtKB-KW"/>
</dbReference>
<dbReference type="EMBL" id="UYRX01000624">
    <property type="protein sequence ID" value="VDK84650.1"/>
    <property type="molecule type" value="Genomic_DNA"/>
</dbReference>
<evidence type="ECO:0000256" key="4">
    <source>
        <dbReference type="ARBA" id="ARBA00023125"/>
    </source>
</evidence>
<dbReference type="GO" id="GO:0045893">
    <property type="term" value="P:positive regulation of DNA-templated transcription"/>
    <property type="evidence" value="ECO:0007669"/>
    <property type="project" value="UniProtKB-ARBA"/>
</dbReference>
<dbReference type="GO" id="GO:0005634">
    <property type="term" value="C:nucleus"/>
    <property type="evidence" value="ECO:0007669"/>
    <property type="project" value="UniProtKB-SubCell"/>
</dbReference>
<dbReference type="Pfam" id="PF03165">
    <property type="entry name" value="MH1"/>
    <property type="match status" value="1"/>
</dbReference>
<evidence type="ECO:0000256" key="2">
    <source>
        <dbReference type="ARBA" id="ARBA00022705"/>
    </source>
</evidence>
<keyword evidence="5" id="KW-0010">Activator</keyword>
<evidence type="ECO:0000256" key="1">
    <source>
        <dbReference type="ARBA" id="ARBA00004123"/>
    </source>
</evidence>
<sequence length="985" mass="107699">MANSINDYPLCSSQYPAGNVDEFHPFVEALLPYVKEFSYVWFNLQAAKRRYMKRNEKRMTVDEEKSCKDALMANHMCSNERVEIKQKWAGRLLGKLRKDIQPHCREDFVLCVTGQRPAVCILSNPDQKGKMRRIDCLRQADKVWRLDLVMVILFKGIPLESTDGERLEKCSECAFPSLCVNPYHISIAVRELDLFLANFIHTTNPDAAEEESDEKDPDKLAVHEGIWGTGVFTAYELKTLTRPSIITLVEGEARISAEIIPQKEEPYNDLEWQSHGSPPPSSSSKQHVAPASAPPVAREYRISDGHDVIESTDTRMRENSLSGSGGAPQVGAMVTIADTLDTDLTHPDFEHPNLLVDDTREPLEKRSRHASRDSVGSVNEEVHQLIGGRIVGQPIYIQIKRNDDGTASNRRTLVVQGAVEGTRLVQLRPPFAVSTSNDGHQRLVREDALESGNRSNAIRIVSHHPSGQHSNELHQERHQAASESIGNVGSANMNETSLIHRDTNGIRPRTDSACENLLVPGTTTRQPSRLIEGYQIHHPGQQKKDFVNSSVSTITPPRIGTVTAFTRLTRDVKVRNPSITTQDVEQVVIVRKRNHSPNSSTNGRLPTTTAEMGSIAVSNRNTHQQQQHVASRSDFDMTLRDSSSVNIVDMHHSSPTKFTTSNGDVISFSTVLHSIESQNSVKRISLDVSLPSSSTQAVIIDERRLLEHDANSAAEVEARIAKKVALLDQPVREFTTKPGNPQLLVTPRPVVAHRPSFVSNIDDANNNAAAAAARDAKISHIVSRQQQLFDNACNSAMGSPVPFTLNSPLTTPRSTPVPAASSTLGTPVPGVRIPSRGPLTDEEYSSIVQNVITASSGSSGSADQALLKEVSNQFLNYFNENSRSPHNGTFPLQGSSDARSDSSASNISVPGVISLSTPPTNALITSQTPTATSPIADSTTSNEQLSMRTLPDSTTSDLRQVGNRPSSSPTPSVNGSTSSTSNSQS</sequence>
<evidence type="ECO:0000256" key="7">
    <source>
        <dbReference type="ARBA" id="ARBA00023242"/>
    </source>
</evidence>
<keyword evidence="2" id="KW-0235">DNA replication</keyword>
<evidence type="ECO:0000256" key="3">
    <source>
        <dbReference type="ARBA" id="ARBA00023015"/>
    </source>
</evidence>
<feature type="compositionally biased region" description="Low complexity" evidence="8">
    <location>
        <begin position="895"/>
        <end position="905"/>
    </location>
</feature>
<keyword evidence="7" id="KW-0539">Nucleus</keyword>
<feature type="domain" description="CTF/NF-I" evidence="9">
    <location>
        <begin position="12"/>
        <end position="211"/>
    </location>
</feature>
<dbReference type="PANTHER" id="PTHR11492:SF8">
    <property type="entry name" value="NUCLEAR FACTOR I, ISOFORM B"/>
    <property type="match status" value="1"/>
</dbReference>
<dbReference type="PROSITE" id="PS51080">
    <property type="entry name" value="CTF_NFI_2"/>
    <property type="match status" value="1"/>
</dbReference>
<organism evidence="10 11">
    <name type="scientific">Litomosoides sigmodontis</name>
    <name type="common">Filarial nematode worm</name>
    <dbReference type="NCBI Taxonomy" id="42156"/>
    <lineage>
        <taxon>Eukaryota</taxon>
        <taxon>Metazoa</taxon>
        <taxon>Ecdysozoa</taxon>
        <taxon>Nematoda</taxon>
        <taxon>Chromadorea</taxon>
        <taxon>Rhabditida</taxon>
        <taxon>Spirurina</taxon>
        <taxon>Spiruromorpha</taxon>
        <taxon>Filarioidea</taxon>
        <taxon>Onchocercidae</taxon>
        <taxon>Litomosoides</taxon>
    </lineage>
</organism>